<evidence type="ECO:0000256" key="1">
    <source>
        <dbReference type="SAM" id="Phobius"/>
    </source>
</evidence>
<dbReference type="KEGG" id="vg:23680022"/>
<dbReference type="GeneID" id="23680022"/>
<evidence type="ECO:0000313" key="3">
    <source>
        <dbReference type="Proteomes" id="UP000030226"/>
    </source>
</evidence>
<feature type="transmembrane region" description="Helical" evidence="1">
    <location>
        <begin position="12"/>
        <end position="37"/>
    </location>
</feature>
<organism evidence="2 3">
    <name type="scientific">Pseudomonas phage vB_PaeS_PAO1_Ab18</name>
    <dbReference type="NCBI Taxonomy" id="1548905"/>
    <lineage>
        <taxon>Viruses</taxon>
        <taxon>Duplodnaviria</taxon>
        <taxon>Heunggongvirae</taxon>
        <taxon>Uroviricota</taxon>
        <taxon>Caudoviricetes</taxon>
        <taxon>Mesyanzhinovviridae</taxon>
        <taxon>Bradleyvirinae</taxon>
        <taxon>Abidjanvirus</taxon>
        <taxon>Abidjanvirus Ab18</taxon>
        <taxon>Pseudomonas virus Ab18</taxon>
    </lineage>
</organism>
<proteinExistence type="predicted"/>
<keyword evidence="3" id="KW-1185">Reference proteome</keyword>
<keyword evidence="1" id="KW-0812">Transmembrane</keyword>
<sequence length="85" mass="9806">MTLDAILLWSGWATLVLGVLFSIASGLALVLVLLDYLGKRLWHRTLKFYDLHEVARVVREAELEGKLTRRAPPEPPRKRRGLWKK</sequence>
<keyword evidence="1" id="KW-1133">Transmembrane helix</keyword>
<keyword evidence="1" id="KW-0472">Membrane</keyword>
<accession>A0A0A1IV57</accession>
<dbReference type="Proteomes" id="UP000030226">
    <property type="component" value="Segment"/>
</dbReference>
<dbReference type="RefSeq" id="YP_009125140.1">
    <property type="nucleotide sequence ID" value="NC_026594.1"/>
</dbReference>
<dbReference type="EMBL" id="LN610577">
    <property type="protein sequence ID" value="CEF89676.1"/>
    <property type="molecule type" value="Genomic_DNA"/>
</dbReference>
<evidence type="ECO:0000313" key="2">
    <source>
        <dbReference type="EMBL" id="CEF89676.1"/>
    </source>
</evidence>
<protein>
    <submittedName>
        <fullName evidence="2">Uncharacterized protein</fullName>
    </submittedName>
</protein>
<gene>
    <name evidence="2" type="primary">ORF37</name>
</gene>
<name>A0A0A1IV57_9CAUD</name>
<reference evidence="2 3" key="1">
    <citation type="journal article" date="2015" name="PLoS ONE">
        <title>Investigation of a Large Collection of Pseudomonas aeruginosa Bacteriophages Collected from a Single Environmental Source in Abidjan, Cote d'Ivoire.</title>
        <authorList>
            <person name="Essoh C."/>
            <person name="Latino L."/>
            <person name="Midoux C."/>
            <person name="Blouin Y."/>
            <person name="Loukou G."/>
            <person name="Nguetta S.P."/>
            <person name="Lathro S."/>
            <person name="Cablanmian A."/>
            <person name="Kouassi A.K."/>
            <person name="Vergnaud G."/>
            <person name="Pourcel C."/>
        </authorList>
    </citation>
    <scope>NUCLEOTIDE SEQUENCE [LARGE SCALE GENOMIC DNA]</scope>
    <source>
        <strain evidence="2">Ab18</strain>
    </source>
</reference>